<gene>
    <name evidence="1" type="ORF">EI998_08210</name>
</gene>
<name>A0A3R8RCZ4_STRSU</name>
<proteinExistence type="predicted"/>
<comment type="caution">
    <text evidence="1">The sequence shown here is derived from an EMBL/GenBank/DDBJ whole genome shotgun (WGS) entry which is preliminary data.</text>
</comment>
<reference evidence="1 2" key="2">
    <citation type="submission" date="2018-12" db="EMBL/GenBank/DDBJ databases">
        <title>Whole-genome sequences of fifteen clinical Streptococcus suis strains isolated from pigs between 2006 and 2018.</title>
        <authorList>
            <person name="Stevens M.J.A."/>
            <person name="Cernela N."/>
            <person name="Spoerry Serrano N."/>
            <person name="Schmitt S."/>
            <person name="Schrenzel J."/>
            <person name="Stephan R."/>
        </authorList>
    </citation>
    <scope>NUCLEOTIDE SEQUENCE [LARGE SCALE GENOMIC DNA]</scope>
    <source>
        <strain evidence="1 2">PP422</strain>
    </source>
</reference>
<dbReference type="RefSeq" id="WP_105111013.1">
    <property type="nucleotide sequence ID" value="NZ_CP102145.1"/>
</dbReference>
<dbReference type="OrthoDB" id="2151809at2"/>
<dbReference type="InterPro" id="IPR021351">
    <property type="entry name" value="DUF2969"/>
</dbReference>
<dbReference type="EMBL" id="RSDO01000014">
    <property type="protein sequence ID" value="RRR51744.1"/>
    <property type="molecule type" value="Genomic_DNA"/>
</dbReference>
<sequence>MSKKDKKIEIQLEDSKVVVNKEEFSGYRLVIGKKVIGEIAEFEEKNLAVVKNGAVDSFYKSLESAVANIIENYNLSN</sequence>
<accession>A0A3R8RCZ4</accession>
<evidence type="ECO:0000313" key="1">
    <source>
        <dbReference type="EMBL" id="RRR51744.1"/>
    </source>
</evidence>
<reference evidence="1 2" key="1">
    <citation type="submission" date="2018-11" db="EMBL/GenBank/DDBJ databases">
        <authorList>
            <person name="Stevens M.J."/>
            <person name="Cernela N."/>
            <person name="Spoerry Serrano N."/>
            <person name="Schmitt S."/>
            <person name="Schrenzel J."/>
            <person name="Stephan R."/>
        </authorList>
    </citation>
    <scope>NUCLEOTIDE SEQUENCE [LARGE SCALE GENOMIC DNA]</scope>
    <source>
        <strain evidence="1 2">PP422</strain>
    </source>
</reference>
<dbReference type="Proteomes" id="UP000274117">
    <property type="component" value="Unassembled WGS sequence"/>
</dbReference>
<evidence type="ECO:0000313" key="2">
    <source>
        <dbReference type="Proteomes" id="UP000274117"/>
    </source>
</evidence>
<protein>
    <submittedName>
        <fullName evidence="1">DUF2969 domain-containing protein</fullName>
    </submittedName>
</protein>
<organism evidence="1 2">
    <name type="scientific">Streptococcus suis</name>
    <dbReference type="NCBI Taxonomy" id="1307"/>
    <lineage>
        <taxon>Bacteria</taxon>
        <taxon>Bacillati</taxon>
        <taxon>Bacillota</taxon>
        <taxon>Bacilli</taxon>
        <taxon>Lactobacillales</taxon>
        <taxon>Streptococcaceae</taxon>
        <taxon>Streptococcus</taxon>
    </lineage>
</organism>
<dbReference type="AlphaFoldDB" id="A0A3R8RCZ4"/>
<dbReference type="Pfam" id="PF11184">
    <property type="entry name" value="DUF2969"/>
    <property type="match status" value="1"/>
</dbReference>